<dbReference type="AlphaFoldDB" id="A0A5J4V9A2"/>
<protein>
    <submittedName>
        <fullName evidence="2">Uncharacterized protein</fullName>
    </submittedName>
</protein>
<evidence type="ECO:0000313" key="3">
    <source>
        <dbReference type="Proteomes" id="UP000324800"/>
    </source>
</evidence>
<comment type="caution">
    <text evidence="2">The sequence shown here is derived from an EMBL/GenBank/DDBJ whole genome shotgun (WGS) entry which is preliminary data.</text>
</comment>
<dbReference type="Proteomes" id="UP000324800">
    <property type="component" value="Unassembled WGS sequence"/>
</dbReference>
<dbReference type="EMBL" id="SNRW01008743">
    <property type="protein sequence ID" value="KAA6379042.1"/>
    <property type="molecule type" value="Genomic_DNA"/>
</dbReference>
<feature type="region of interest" description="Disordered" evidence="1">
    <location>
        <begin position="246"/>
        <end position="267"/>
    </location>
</feature>
<reference evidence="2 3" key="1">
    <citation type="submission" date="2019-03" db="EMBL/GenBank/DDBJ databases">
        <title>Single cell metagenomics reveals metabolic interactions within the superorganism composed of flagellate Streblomastix strix and complex community of Bacteroidetes bacteria on its surface.</title>
        <authorList>
            <person name="Treitli S.C."/>
            <person name="Kolisko M."/>
            <person name="Husnik F."/>
            <person name="Keeling P."/>
            <person name="Hampl V."/>
        </authorList>
    </citation>
    <scope>NUCLEOTIDE SEQUENCE [LARGE SCALE GENOMIC DNA]</scope>
    <source>
        <strain evidence="2">ST1C</strain>
    </source>
</reference>
<accession>A0A5J4V9A2</accession>
<feature type="compositionally biased region" description="Polar residues" evidence="1">
    <location>
        <begin position="117"/>
        <end position="127"/>
    </location>
</feature>
<gene>
    <name evidence="2" type="ORF">EZS28_025430</name>
</gene>
<sequence>HRDFCAQRRYTLRYLGLKAREEHHTGFGEGLLNVSVFIQRQARHEHLTVNDWKAFWREVDIDLYFDSIRMDLDEDDNHHHHHNHDHDCNRRHDKERNDRNDQLYLARGRKRRGVISSEGSGNGQNNEDLAEGLHREVERQRLRQFRIQRNIREHALPPVQTVTGAPSKYIPIEEAVNRLPLLSEDPERQVEIKTSRHKQQETQAQKTSEELEKAKIQPSINTMVLHQLGIGQSPWTIVQLDELFGTASEGPDQSNTKLRSRQPNSRRQKIVSLTQTNPQSQITLQPNQNQCIILNVDIKEIITNPFSVLKGMQHKQTAGEAAQVHHAPRETFSTNGNVRKVASSTDSIVSGQVGVAGTKPIDTQTTSSTLLQGNPIRYI</sequence>
<evidence type="ECO:0000256" key="1">
    <source>
        <dbReference type="SAM" id="MobiDB-lite"/>
    </source>
</evidence>
<evidence type="ECO:0000313" key="2">
    <source>
        <dbReference type="EMBL" id="KAA6379042.1"/>
    </source>
</evidence>
<feature type="region of interest" description="Disordered" evidence="1">
    <location>
        <begin position="192"/>
        <end position="212"/>
    </location>
</feature>
<organism evidence="2 3">
    <name type="scientific">Streblomastix strix</name>
    <dbReference type="NCBI Taxonomy" id="222440"/>
    <lineage>
        <taxon>Eukaryota</taxon>
        <taxon>Metamonada</taxon>
        <taxon>Preaxostyla</taxon>
        <taxon>Oxymonadida</taxon>
        <taxon>Streblomastigidae</taxon>
        <taxon>Streblomastix</taxon>
    </lineage>
</organism>
<feature type="non-terminal residue" evidence="2">
    <location>
        <position position="1"/>
    </location>
</feature>
<feature type="region of interest" description="Disordered" evidence="1">
    <location>
        <begin position="78"/>
        <end position="129"/>
    </location>
</feature>
<name>A0A5J4V9A2_9EUKA</name>
<feature type="compositionally biased region" description="Basic and acidic residues" evidence="1">
    <location>
        <begin position="84"/>
        <end position="101"/>
    </location>
</feature>
<proteinExistence type="predicted"/>
<feature type="compositionally biased region" description="Basic residues" evidence="1">
    <location>
        <begin position="258"/>
        <end position="267"/>
    </location>
</feature>